<gene>
    <name evidence="9" type="ORF">QTN89_05135</name>
</gene>
<dbReference type="RefSeq" id="WP_149496749.1">
    <property type="nucleotide sequence ID" value="NZ_JASZZN010000003.1"/>
</dbReference>
<evidence type="ECO:0000313" key="9">
    <source>
        <dbReference type="EMBL" id="MDM4014804.1"/>
    </source>
</evidence>
<dbReference type="InterPro" id="IPR003661">
    <property type="entry name" value="HisK_dim/P_dom"/>
</dbReference>
<feature type="domain" description="Histidine kinase" evidence="7">
    <location>
        <begin position="163"/>
        <end position="381"/>
    </location>
</feature>
<dbReference type="Pfam" id="PF02518">
    <property type="entry name" value="HATPase_c"/>
    <property type="match status" value="1"/>
</dbReference>
<dbReference type="PROSITE" id="PS50109">
    <property type="entry name" value="HIS_KIN"/>
    <property type="match status" value="1"/>
</dbReference>
<dbReference type="InterPro" id="IPR036097">
    <property type="entry name" value="HisK_dim/P_sf"/>
</dbReference>
<keyword evidence="4" id="KW-0808">Transferase</keyword>
<reference evidence="9 10" key="1">
    <citation type="submission" date="2023-06" db="EMBL/GenBank/DDBJ databases">
        <title>Roseiconus lacunae JC819 isolated from Gulf of Mannar region, Tamil Nadu.</title>
        <authorList>
            <person name="Pk S."/>
            <person name="Ch S."/>
            <person name="Ch V.R."/>
        </authorList>
    </citation>
    <scope>NUCLEOTIDE SEQUENCE [LARGE SCALE GENOMIC DNA]</scope>
    <source>
        <strain evidence="9 10">JC819</strain>
    </source>
</reference>
<evidence type="ECO:0000256" key="6">
    <source>
        <dbReference type="PROSITE-ProRule" id="PRU00169"/>
    </source>
</evidence>
<evidence type="ECO:0000256" key="5">
    <source>
        <dbReference type="ARBA" id="ARBA00022777"/>
    </source>
</evidence>
<organism evidence="9 10">
    <name type="scientific">Roseiconus lacunae</name>
    <dbReference type="NCBI Taxonomy" id="2605694"/>
    <lineage>
        <taxon>Bacteria</taxon>
        <taxon>Pseudomonadati</taxon>
        <taxon>Planctomycetota</taxon>
        <taxon>Planctomycetia</taxon>
        <taxon>Pirellulales</taxon>
        <taxon>Pirellulaceae</taxon>
        <taxon>Roseiconus</taxon>
    </lineage>
</organism>
<comment type="caution">
    <text evidence="9">The sequence shown here is derived from an EMBL/GenBank/DDBJ whole genome shotgun (WGS) entry which is preliminary data.</text>
</comment>
<dbReference type="InterPro" id="IPR004358">
    <property type="entry name" value="Sig_transdc_His_kin-like_C"/>
</dbReference>
<dbReference type="Pfam" id="PF00512">
    <property type="entry name" value="HisKA"/>
    <property type="match status" value="1"/>
</dbReference>
<dbReference type="InterPro" id="IPR011006">
    <property type="entry name" value="CheY-like_superfamily"/>
</dbReference>
<dbReference type="Proteomes" id="UP001239462">
    <property type="component" value="Unassembled WGS sequence"/>
</dbReference>
<dbReference type="CDD" id="cd00082">
    <property type="entry name" value="HisKA"/>
    <property type="match status" value="1"/>
</dbReference>
<comment type="catalytic activity">
    <reaction evidence="1">
        <text>ATP + protein L-histidine = ADP + protein N-phospho-L-histidine.</text>
        <dbReference type="EC" id="2.7.13.3"/>
    </reaction>
</comment>
<proteinExistence type="predicted"/>
<keyword evidence="5 9" id="KW-0418">Kinase</keyword>
<dbReference type="PRINTS" id="PR00344">
    <property type="entry name" value="BCTRLSENSOR"/>
</dbReference>
<evidence type="ECO:0000256" key="2">
    <source>
        <dbReference type="ARBA" id="ARBA00012438"/>
    </source>
</evidence>
<keyword evidence="10" id="KW-1185">Reference proteome</keyword>
<evidence type="ECO:0000256" key="1">
    <source>
        <dbReference type="ARBA" id="ARBA00000085"/>
    </source>
</evidence>
<name>A0ABT7PE85_9BACT</name>
<sequence length="513" mass="57551">MSRVLLIEDDEVDRRNVIRMLSLALPEWSIRSSTCLLDAERELSEFEFDVILCDLSLPDSIGISSLVRVLHAASGVPIIVLTGLESDKTSMDALMEGAQDYLNKNQITPELIRRSIQYSVQRNHLSQRNAELMASLVKSEEALRIQNRRLRKACETAQQFVDNVSHEFRTPLTVIKEYASIMAEGMVGPVPDKQLRLLRTIDDRASDLNNMVDDMLDISKLESGLLTACREKCSVESIIENVSSALQQKAAIREIELEISVADDLPDVFCDAGKATRTLINLGVNALKFASHHVEVKVQFQTPHDVAFTVIDDGPGIPDEQKELIFQRFSQLQSNVDNAGKGFGLGLNIVSELVAINLGRLSVDSQDGSGSEFTFTLPTCDHLEVAKRFIDHSSRNANCPQTVALLKSTIPIDQDAIGDDVRKFFLCTLRQNDLLLQIDRRSYLILAAVDQIQLSEMGFRIEEQRARLNRNRLSSPLPELPLENLGMYHLDQKNEVLIDKVAEQITDREYSYV</sequence>
<dbReference type="PANTHER" id="PTHR43047:SF72">
    <property type="entry name" value="OSMOSENSING HISTIDINE PROTEIN KINASE SLN1"/>
    <property type="match status" value="1"/>
</dbReference>
<dbReference type="InterPro" id="IPR001789">
    <property type="entry name" value="Sig_transdc_resp-reg_receiver"/>
</dbReference>
<dbReference type="SUPFAM" id="SSF55874">
    <property type="entry name" value="ATPase domain of HSP90 chaperone/DNA topoisomerase II/histidine kinase"/>
    <property type="match status" value="1"/>
</dbReference>
<dbReference type="SMART" id="SM00448">
    <property type="entry name" value="REC"/>
    <property type="match status" value="1"/>
</dbReference>
<dbReference type="SMART" id="SM00388">
    <property type="entry name" value="HisKA"/>
    <property type="match status" value="1"/>
</dbReference>
<dbReference type="CDD" id="cd00156">
    <property type="entry name" value="REC"/>
    <property type="match status" value="1"/>
</dbReference>
<dbReference type="InterPro" id="IPR003594">
    <property type="entry name" value="HATPase_dom"/>
</dbReference>
<evidence type="ECO:0000259" key="7">
    <source>
        <dbReference type="PROSITE" id="PS50109"/>
    </source>
</evidence>
<dbReference type="EC" id="2.7.13.3" evidence="2"/>
<protein>
    <recommendedName>
        <fullName evidence="2">histidine kinase</fullName>
        <ecNumber evidence="2">2.7.13.3</ecNumber>
    </recommendedName>
</protein>
<evidence type="ECO:0000256" key="3">
    <source>
        <dbReference type="ARBA" id="ARBA00022553"/>
    </source>
</evidence>
<dbReference type="EMBL" id="JASZZN010000003">
    <property type="protein sequence ID" value="MDM4014804.1"/>
    <property type="molecule type" value="Genomic_DNA"/>
</dbReference>
<dbReference type="GO" id="GO:0016301">
    <property type="term" value="F:kinase activity"/>
    <property type="evidence" value="ECO:0007669"/>
    <property type="project" value="UniProtKB-KW"/>
</dbReference>
<dbReference type="Gene3D" id="3.40.50.2300">
    <property type="match status" value="1"/>
</dbReference>
<keyword evidence="3 6" id="KW-0597">Phosphoprotein</keyword>
<evidence type="ECO:0000313" key="10">
    <source>
        <dbReference type="Proteomes" id="UP001239462"/>
    </source>
</evidence>
<dbReference type="PROSITE" id="PS50110">
    <property type="entry name" value="RESPONSE_REGULATORY"/>
    <property type="match status" value="1"/>
</dbReference>
<dbReference type="SUPFAM" id="SSF47384">
    <property type="entry name" value="Homodimeric domain of signal transducing histidine kinase"/>
    <property type="match status" value="1"/>
</dbReference>
<dbReference type="SMART" id="SM00387">
    <property type="entry name" value="HATPase_c"/>
    <property type="match status" value="1"/>
</dbReference>
<dbReference type="PANTHER" id="PTHR43047">
    <property type="entry name" value="TWO-COMPONENT HISTIDINE PROTEIN KINASE"/>
    <property type="match status" value="1"/>
</dbReference>
<feature type="modified residue" description="4-aspartylphosphate" evidence="6">
    <location>
        <position position="54"/>
    </location>
</feature>
<dbReference type="Pfam" id="PF00072">
    <property type="entry name" value="Response_reg"/>
    <property type="match status" value="1"/>
</dbReference>
<dbReference type="SUPFAM" id="SSF52172">
    <property type="entry name" value="CheY-like"/>
    <property type="match status" value="1"/>
</dbReference>
<dbReference type="Gene3D" id="1.10.287.130">
    <property type="match status" value="1"/>
</dbReference>
<evidence type="ECO:0000259" key="8">
    <source>
        <dbReference type="PROSITE" id="PS50110"/>
    </source>
</evidence>
<accession>A0ABT7PE85</accession>
<feature type="domain" description="Response regulatory" evidence="8">
    <location>
        <begin position="3"/>
        <end position="119"/>
    </location>
</feature>
<dbReference type="InterPro" id="IPR005467">
    <property type="entry name" value="His_kinase_dom"/>
</dbReference>
<evidence type="ECO:0000256" key="4">
    <source>
        <dbReference type="ARBA" id="ARBA00022679"/>
    </source>
</evidence>
<dbReference type="Gene3D" id="3.30.565.10">
    <property type="entry name" value="Histidine kinase-like ATPase, C-terminal domain"/>
    <property type="match status" value="1"/>
</dbReference>
<dbReference type="InterPro" id="IPR036890">
    <property type="entry name" value="HATPase_C_sf"/>
</dbReference>